<proteinExistence type="predicted"/>
<dbReference type="InterPro" id="IPR053197">
    <property type="entry name" value="F-box_SCFL_complex_component"/>
</dbReference>
<protein>
    <submittedName>
        <fullName evidence="2">F-box domain, Leucine-rich repeat domain, L domain-like protein</fullName>
    </submittedName>
</protein>
<sequence length="479" mass="55270">MDAEVDRLSSLSDDLIYKILSYVDIEYCIRLSVLSSRWRFIWTSMPYLNFSCREYYASRYYEFVNNLLSVRNNKIDVSSVSLDLHARYESSVKRILEYAFSHNVQQLTIGIRNLYVPTSLLCFKSLKHLTMIRTSFDRSHSPWDLPALTTVHLKKVELSNWTSILAMCHNLKNLTLERCQAFNEDGRTTVSVHCLTISARDLTYLRIKGPYFPKLSLDGFRSLEKVDFCISSPETKNAHKIFDLFQRLHSVKSLALSLEIIELHSNSEEVISHQPSPFPSLKSLKIYPLEGLKTLALDRLRTYPLTSILDLFPSQLDQEQEAMKIILSAEAIKYLLDSCSNATFTMVSHEEARAIKLTKVAHRFMAALWKELEEMEAYTETKRAKVELKKTLADSCSEDFKMNTWPWSNTEVIFCMLKNIKLLLTKVLASKRVEMQACFSRLSAKTKTVVNKVVVDMKNQCDINQRIFSGYLDEIAMSS</sequence>
<accession>A0A2U1NB64</accession>
<dbReference type="SUPFAM" id="SSF52047">
    <property type="entry name" value="RNI-like"/>
    <property type="match status" value="1"/>
</dbReference>
<dbReference type="Pfam" id="PF00646">
    <property type="entry name" value="F-box"/>
    <property type="match status" value="1"/>
</dbReference>
<comment type="caution">
    <text evidence="2">The sequence shown here is derived from an EMBL/GenBank/DDBJ whole genome shotgun (WGS) entry which is preliminary data.</text>
</comment>
<dbReference type="AlphaFoldDB" id="A0A2U1NB64"/>
<dbReference type="Proteomes" id="UP000245207">
    <property type="component" value="Unassembled WGS sequence"/>
</dbReference>
<dbReference type="SMART" id="SM00256">
    <property type="entry name" value="FBOX"/>
    <property type="match status" value="1"/>
</dbReference>
<gene>
    <name evidence="2" type="ORF">CTI12_AA283270</name>
</gene>
<organism evidence="2 3">
    <name type="scientific">Artemisia annua</name>
    <name type="common">Sweet wormwood</name>
    <dbReference type="NCBI Taxonomy" id="35608"/>
    <lineage>
        <taxon>Eukaryota</taxon>
        <taxon>Viridiplantae</taxon>
        <taxon>Streptophyta</taxon>
        <taxon>Embryophyta</taxon>
        <taxon>Tracheophyta</taxon>
        <taxon>Spermatophyta</taxon>
        <taxon>Magnoliopsida</taxon>
        <taxon>eudicotyledons</taxon>
        <taxon>Gunneridae</taxon>
        <taxon>Pentapetalae</taxon>
        <taxon>asterids</taxon>
        <taxon>campanulids</taxon>
        <taxon>Asterales</taxon>
        <taxon>Asteraceae</taxon>
        <taxon>Asteroideae</taxon>
        <taxon>Anthemideae</taxon>
        <taxon>Artemisiinae</taxon>
        <taxon>Artemisia</taxon>
    </lineage>
</organism>
<dbReference type="InterPro" id="IPR032675">
    <property type="entry name" value="LRR_dom_sf"/>
</dbReference>
<name>A0A2U1NB64_ARTAN</name>
<dbReference type="OrthoDB" id="1848700at2759"/>
<reference evidence="2 3" key="1">
    <citation type="journal article" date="2018" name="Mol. Plant">
        <title>The genome of Artemisia annua provides insight into the evolution of Asteraceae family and artemisinin biosynthesis.</title>
        <authorList>
            <person name="Shen Q."/>
            <person name="Zhang L."/>
            <person name="Liao Z."/>
            <person name="Wang S."/>
            <person name="Yan T."/>
            <person name="Shi P."/>
            <person name="Liu M."/>
            <person name="Fu X."/>
            <person name="Pan Q."/>
            <person name="Wang Y."/>
            <person name="Lv Z."/>
            <person name="Lu X."/>
            <person name="Zhang F."/>
            <person name="Jiang W."/>
            <person name="Ma Y."/>
            <person name="Chen M."/>
            <person name="Hao X."/>
            <person name="Li L."/>
            <person name="Tang Y."/>
            <person name="Lv G."/>
            <person name="Zhou Y."/>
            <person name="Sun X."/>
            <person name="Brodelius P.E."/>
            <person name="Rose J.K.C."/>
            <person name="Tang K."/>
        </authorList>
    </citation>
    <scope>NUCLEOTIDE SEQUENCE [LARGE SCALE GENOMIC DNA]</scope>
    <source>
        <strain evidence="3">cv. Huhao1</strain>
        <tissue evidence="2">Leaf</tissue>
    </source>
</reference>
<evidence type="ECO:0000313" key="3">
    <source>
        <dbReference type="Proteomes" id="UP000245207"/>
    </source>
</evidence>
<dbReference type="PANTHER" id="PTHR34223:SF101">
    <property type="entry name" value="F-BOX DOMAIN-CONTAINING PROTEIN"/>
    <property type="match status" value="1"/>
</dbReference>
<dbReference type="Gene3D" id="3.80.10.10">
    <property type="entry name" value="Ribonuclease Inhibitor"/>
    <property type="match status" value="1"/>
</dbReference>
<dbReference type="InterPro" id="IPR001810">
    <property type="entry name" value="F-box_dom"/>
</dbReference>
<keyword evidence="3" id="KW-1185">Reference proteome</keyword>
<dbReference type="EMBL" id="PKPP01003187">
    <property type="protein sequence ID" value="PWA70754.1"/>
    <property type="molecule type" value="Genomic_DNA"/>
</dbReference>
<dbReference type="PANTHER" id="PTHR34223">
    <property type="entry name" value="OS11G0201299 PROTEIN"/>
    <property type="match status" value="1"/>
</dbReference>
<feature type="domain" description="F-box" evidence="1">
    <location>
        <begin position="11"/>
        <end position="51"/>
    </location>
</feature>
<evidence type="ECO:0000259" key="1">
    <source>
        <dbReference type="SMART" id="SM00256"/>
    </source>
</evidence>
<evidence type="ECO:0000313" key="2">
    <source>
        <dbReference type="EMBL" id="PWA70754.1"/>
    </source>
</evidence>